<sequence length="48" mass="5939">MFRRFRSWLKQVYHSLKNLNVELTDEVRSVFDRMFAGDEQIQQTQYIN</sequence>
<gene>
    <name evidence="1" type="ORF">NEICINOT_05186</name>
</gene>
<evidence type="ECO:0000313" key="1">
    <source>
        <dbReference type="EMBL" id="EEZ70707.1"/>
    </source>
</evidence>
<accession>D0W659</accession>
<protein>
    <submittedName>
        <fullName evidence="1">Uncharacterized protein</fullName>
    </submittedName>
</protein>
<proteinExistence type="predicted"/>
<organism evidence="1 2">
    <name type="scientific">Neisseria cinerea ATCC 14685</name>
    <dbReference type="NCBI Taxonomy" id="546262"/>
    <lineage>
        <taxon>Bacteria</taxon>
        <taxon>Pseudomonadati</taxon>
        <taxon>Pseudomonadota</taxon>
        <taxon>Betaproteobacteria</taxon>
        <taxon>Neisseriales</taxon>
        <taxon>Neisseriaceae</taxon>
        <taxon>Neisseria</taxon>
    </lineage>
</organism>
<dbReference type="Proteomes" id="UP000003294">
    <property type="component" value="Unassembled WGS sequence"/>
</dbReference>
<dbReference type="EMBL" id="ACDY02000031">
    <property type="protein sequence ID" value="EEZ70707.1"/>
    <property type="molecule type" value="Genomic_DNA"/>
</dbReference>
<name>D0W659_NEICI</name>
<reference evidence="1 2" key="1">
    <citation type="submission" date="2009-10" db="EMBL/GenBank/DDBJ databases">
        <authorList>
            <person name="Weinstock G."/>
            <person name="Sodergren E."/>
            <person name="Clifton S."/>
            <person name="Fulton L."/>
            <person name="Fulton B."/>
            <person name="Courtney L."/>
            <person name="Fronick C."/>
            <person name="Harrison M."/>
            <person name="Strong C."/>
            <person name="Farmer C."/>
            <person name="Delahaunty K."/>
            <person name="Markovic C."/>
            <person name="Hall O."/>
            <person name="Minx P."/>
            <person name="Tomlinson C."/>
            <person name="Mitreva M."/>
            <person name="Nelson J."/>
            <person name="Hou S."/>
            <person name="Wollam A."/>
            <person name="Pepin K.H."/>
            <person name="Johnson M."/>
            <person name="Bhonagiri V."/>
            <person name="Nash W.E."/>
            <person name="Warren W."/>
            <person name="Chinwalla A."/>
            <person name="Mardis E.R."/>
            <person name="Wilson R.K."/>
        </authorList>
    </citation>
    <scope>NUCLEOTIDE SEQUENCE [LARGE SCALE GENOMIC DNA]</scope>
    <source>
        <strain evidence="1 2">ATCC 14685</strain>
    </source>
</reference>
<evidence type="ECO:0000313" key="2">
    <source>
        <dbReference type="Proteomes" id="UP000003294"/>
    </source>
</evidence>
<feature type="non-terminal residue" evidence="1">
    <location>
        <position position="48"/>
    </location>
</feature>
<comment type="caution">
    <text evidence="1">The sequence shown here is derived from an EMBL/GenBank/DDBJ whole genome shotgun (WGS) entry which is preliminary data.</text>
</comment>
<dbReference type="AlphaFoldDB" id="D0W659"/>